<reference evidence="16" key="2">
    <citation type="submission" date="2013-04" db="UniProtKB">
        <authorList>
            <consortium name="EnsemblPlants"/>
        </authorList>
    </citation>
    <scope>IDENTIFICATION</scope>
</reference>
<organism evidence="16">
    <name type="scientific">Oryza brachyantha</name>
    <name type="common">malo sina</name>
    <dbReference type="NCBI Taxonomy" id="4533"/>
    <lineage>
        <taxon>Eukaryota</taxon>
        <taxon>Viridiplantae</taxon>
        <taxon>Streptophyta</taxon>
        <taxon>Embryophyta</taxon>
        <taxon>Tracheophyta</taxon>
        <taxon>Spermatophyta</taxon>
        <taxon>Magnoliopsida</taxon>
        <taxon>Liliopsida</taxon>
        <taxon>Poales</taxon>
        <taxon>Poaceae</taxon>
        <taxon>BOP clade</taxon>
        <taxon>Oryzoideae</taxon>
        <taxon>Oryzeae</taxon>
        <taxon>Oryzinae</taxon>
        <taxon>Oryza</taxon>
    </lineage>
</organism>
<proteinExistence type="inferred from homology"/>
<dbReference type="SUPFAM" id="SSF53474">
    <property type="entry name" value="alpha/beta-Hydrolases"/>
    <property type="match status" value="1"/>
</dbReference>
<evidence type="ECO:0000256" key="8">
    <source>
        <dbReference type="ARBA" id="ARBA00023136"/>
    </source>
</evidence>
<dbReference type="PANTHER" id="PTHR48081">
    <property type="entry name" value="AB HYDROLASE SUPERFAMILY PROTEIN C4A8.06C"/>
    <property type="match status" value="1"/>
</dbReference>
<dbReference type="Pfam" id="PF20434">
    <property type="entry name" value="BD-FAE"/>
    <property type="match status" value="1"/>
</dbReference>
<dbReference type="FunFam" id="3.40.50.1820:FF:000084">
    <property type="entry name" value="Isoprenylcysteine alpha-carbonyl methylesterase ICME"/>
    <property type="match status" value="1"/>
</dbReference>
<sequence length="547" mass="59674">MARGYWAHKSVGQSVDIAGSKGKPRLLNDLYKIVISHTPGYSAPHASLPGEKIFSSLPSSAGAPPQTTRTAAPRIPLLPPATSLSRLACSGRTAACPEQGSAGAVTPARPREYRTSPAGSSAVLTMQVELADRAAAQPSEADETLPSSPAGTASAEEDAPLLPGGGVRRRAVVSERFRQRSGSFRREVRRAAEETFLLTRLTLILLRYLGIGYRWIRQFLALCCYTFLLMPGFIQVVYYYFFSSQVYRSVVYGEQPRNRLDLYIPTDKTGLKPVVAFVTGGAWIIGYKGWGALLGRRLAERGILVACIDYRNFPQGTIGDMVEDASQGIAFVCNNIASYGGDPERIYLVGQSAGAHIAACTLLHQAIKESGEGDASTWSIAQLKAFFGISGGYNLLNLVDHFHKRGLYRSIFLSIMEGEESLRKFSPLVMVKDSTARSAVSLLPRIFLFHGTSDYSIPSAESEALFDALQQNGAKADLFLYDGKTHTDLFLQDPLRGGRDKLLEEIVTVIHNDNPDTSAQHQHLVVPVARRLVPEFMLMLAGRVSPF</sequence>
<feature type="region of interest" description="Disordered" evidence="13">
    <location>
        <begin position="57"/>
        <end position="77"/>
    </location>
</feature>
<keyword evidence="4" id="KW-0378">Hydrolase</keyword>
<evidence type="ECO:0000256" key="3">
    <source>
        <dbReference type="ARBA" id="ARBA00022692"/>
    </source>
</evidence>
<comment type="similarity">
    <text evidence="9">Belongs to the AB hydrolase superfamily. Isoprenylcysteine methylesterase family.</text>
</comment>
<dbReference type="HOGENOM" id="CLU_012494_2_4_1"/>
<feature type="region of interest" description="Disordered" evidence="13">
    <location>
        <begin position="133"/>
        <end position="165"/>
    </location>
</feature>
<keyword evidence="3 14" id="KW-0812">Transmembrane</keyword>
<comment type="subcellular location">
    <subcellularLocation>
        <location evidence="1">Endoplasmic reticulum membrane</location>
    </subcellularLocation>
    <subcellularLocation>
        <location evidence="2">Golgi apparatus membrane</location>
        <topology evidence="2">Multi-pass membrane protein</topology>
    </subcellularLocation>
</comment>
<comment type="function">
    <text evidence="12">Catalyzes the demethylation of isoprenylcysteine methylesters.</text>
</comment>
<dbReference type="STRING" id="4533.J3MHH6"/>
<dbReference type="Gene3D" id="3.40.50.1820">
    <property type="entry name" value="alpha/beta hydrolase"/>
    <property type="match status" value="1"/>
</dbReference>
<evidence type="ECO:0000256" key="6">
    <source>
        <dbReference type="ARBA" id="ARBA00022989"/>
    </source>
</evidence>
<keyword evidence="17" id="KW-1185">Reference proteome</keyword>
<dbReference type="Gramene" id="OB06G34700.1">
    <property type="protein sequence ID" value="OB06G34700.1"/>
    <property type="gene ID" value="OB06G34700"/>
</dbReference>
<dbReference type="Proteomes" id="UP000006038">
    <property type="component" value="Chromosome 6"/>
</dbReference>
<dbReference type="InterPro" id="IPR049492">
    <property type="entry name" value="BD-FAE-like_dom"/>
</dbReference>
<dbReference type="OMA" id="CNHISEY"/>
<evidence type="ECO:0000256" key="2">
    <source>
        <dbReference type="ARBA" id="ARBA00004653"/>
    </source>
</evidence>
<dbReference type="EC" id="3.1.1.n2" evidence="10"/>
<dbReference type="GO" id="GO:0000139">
    <property type="term" value="C:Golgi membrane"/>
    <property type="evidence" value="ECO:0007669"/>
    <property type="project" value="UniProtKB-SubCell"/>
</dbReference>
<dbReference type="GO" id="GO:0005789">
    <property type="term" value="C:endoplasmic reticulum membrane"/>
    <property type="evidence" value="ECO:0007669"/>
    <property type="project" value="UniProtKB-SubCell"/>
</dbReference>
<dbReference type="GO" id="GO:0016787">
    <property type="term" value="F:hydrolase activity"/>
    <property type="evidence" value="ECO:0007669"/>
    <property type="project" value="UniProtKB-KW"/>
</dbReference>
<evidence type="ECO:0000256" key="5">
    <source>
        <dbReference type="ARBA" id="ARBA00022824"/>
    </source>
</evidence>
<feature type="domain" description="BD-FAE-like" evidence="15">
    <location>
        <begin position="260"/>
        <end position="469"/>
    </location>
</feature>
<comment type="catalytic activity">
    <reaction evidence="11">
        <text>[protein]-C-terminal S-[(2E,6E)-farnesyl]-L-cysteine methyl ester + H2O = [protein]-C-terminal S-[(2E,6E)-farnesyl]-L-cysteine + methanol + H(+)</text>
        <dbReference type="Rhea" id="RHEA:48520"/>
        <dbReference type="Rhea" id="RHEA-COMP:12125"/>
        <dbReference type="Rhea" id="RHEA-COMP:12126"/>
        <dbReference type="ChEBI" id="CHEBI:15377"/>
        <dbReference type="ChEBI" id="CHEBI:15378"/>
        <dbReference type="ChEBI" id="CHEBI:17790"/>
        <dbReference type="ChEBI" id="CHEBI:90510"/>
        <dbReference type="ChEBI" id="CHEBI:90511"/>
        <dbReference type="EC" id="3.1.1.n2"/>
    </reaction>
</comment>
<evidence type="ECO:0000256" key="14">
    <source>
        <dbReference type="SAM" id="Phobius"/>
    </source>
</evidence>
<dbReference type="PANTHER" id="PTHR48081:SF33">
    <property type="entry name" value="KYNURENINE FORMAMIDASE"/>
    <property type="match status" value="1"/>
</dbReference>
<evidence type="ECO:0000256" key="11">
    <source>
        <dbReference type="ARBA" id="ARBA00049507"/>
    </source>
</evidence>
<feature type="transmembrane region" description="Helical" evidence="14">
    <location>
        <begin position="219"/>
        <end position="241"/>
    </location>
</feature>
<keyword evidence="6 14" id="KW-1133">Transmembrane helix</keyword>
<gene>
    <name evidence="16" type="primary">LOC102715767</name>
</gene>
<accession>J3MHH6</accession>
<evidence type="ECO:0000256" key="12">
    <source>
        <dbReference type="ARBA" id="ARBA00054962"/>
    </source>
</evidence>
<dbReference type="EnsemblPlants" id="OB06G34700.1">
    <property type="protein sequence ID" value="OB06G34700.1"/>
    <property type="gene ID" value="OB06G34700"/>
</dbReference>
<dbReference type="AlphaFoldDB" id="J3MHH6"/>
<keyword evidence="7" id="KW-0333">Golgi apparatus</keyword>
<dbReference type="InterPro" id="IPR050300">
    <property type="entry name" value="GDXG_lipolytic_enzyme"/>
</dbReference>
<evidence type="ECO:0000256" key="4">
    <source>
        <dbReference type="ARBA" id="ARBA00022801"/>
    </source>
</evidence>
<reference evidence="16" key="1">
    <citation type="journal article" date="2013" name="Nat. Commun.">
        <title>Whole-genome sequencing of Oryza brachyantha reveals mechanisms underlying Oryza genome evolution.</title>
        <authorList>
            <person name="Chen J."/>
            <person name="Huang Q."/>
            <person name="Gao D."/>
            <person name="Wang J."/>
            <person name="Lang Y."/>
            <person name="Liu T."/>
            <person name="Li B."/>
            <person name="Bai Z."/>
            <person name="Luis Goicoechea J."/>
            <person name="Liang C."/>
            <person name="Chen C."/>
            <person name="Zhang W."/>
            <person name="Sun S."/>
            <person name="Liao Y."/>
            <person name="Zhang X."/>
            <person name="Yang L."/>
            <person name="Song C."/>
            <person name="Wang M."/>
            <person name="Shi J."/>
            <person name="Liu G."/>
            <person name="Liu J."/>
            <person name="Zhou H."/>
            <person name="Zhou W."/>
            <person name="Yu Q."/>
            <person name="An N."/>
            <person name="Chen Y."/>
            <person name="Cai Q."/>
            <person name="Wang B."/>
            <person name="Liu B."/>
            <person name="Min J."/>
            <person name="Huang Y."/>
            <person name="Wu H."/>
            <person name="Li Z."/>
            <person name="Zhang Y."/>
            <person name="Yin Y."/>
            <person name="Song W."/>
            <person name="Jiang J."/>
            <person name="Jackson S.A."/>
            <person name="Wing R.A."/>
            <person name="Wang J."/>
            <person name="Chen M."/>
        </authorList>
    </citation>
    <scope>NUCLEOTIDE SEQUENCE [LARGE SCALE GENOMIC DNA]</scope>
    <source>
        <strain evidence="16">cv. IRGC 101232</strain>
    </source>
</reference>
<dbReference type="InterPro" id="IPR029058">
    <property type="entry name" value="AB_hydrolase_fold"/>
</dbReference>
<evidence type="ECO:0000313" key="16">
    <source>
        <dbReference type="EnsemblPlants" id="OB06G34700.1"/>
    </source>
</evidence>
<feature type="region of interest" description="Disordered" evidence="13">
    <location>
        <begin position="95"/>
        <end position="119"/>
    </location>
</feature>
<name>J3MHH6_ORYBR</name>
<evidence type="ECO:0000256" key="7">
    <source>
        <dbReference type="ARBA" id="ARBA00023034"/>
    </source>
</evidence>
<protein>
    <recommendedName>
        <fullName evidence="10">protein-S-isoprenylcysteine alpha-carbonyl methylesterase</fullName>
        <ecNumber evidence="10">3.1.1.n2</ecNumber>
    </recommendedName>
</protein>
<evidence type="ECO:0000256" key="10">
    <source>
        <dbReference type="ARBA" id="ARBA00038928"/>
    </source>
</evidence>
<evidence type="ECO:0000313" key="17">
    <source>
        <dbReference type="Proteomes" id="UP000006038"/>
    </source>
</evidence>
<evidence type="ECO:0000256" key="13">
    <source>
        <dbReference type="SAM" id="MobiDB-lite"/>
    </source>
</evidence>
<evidence type="ECO:0000256" key="9">
    <source>
        <dbReference type="ARBA" id="ARBA00038028"/>
    </source>
</evidence>
<evidence type="ECO:0000259" key="15">
    <source>
        <dbReference type="Pfam" id="PF20434"/>
    </source>
</evidence>
<keyword evidence="8 14" id="KW-0472">Membrane</keyword>
<keyword evidence="5" id="KW-0256">Endoplasmic reticulum</keyword>
<dbReference type="eggNOG" id="KOG1516">
    <property type="taxonomic scope" value="Eukaryota"/>
</dbReference>
<evidence type="ECO:0000256" key="1">
    <source>
        <dbReference type="ARBA" id="ARBA00004586"/>
    </source>
</evidence>